<keyword evidence="1" id="KW-0472">Membrane</keyword>
<protein>
    <submittedName>
        <fullName evidence="2">Uncharacterized protein</fullName>
    </submittedName>
</protein>
<sequence>MQNLKLFNYFSIFIANGILIHNLAIFSYHKSQNNKTLEKFCMTDLSCIKIFLKFDLISLIKLFSSKILVLSSSMAKYCRFRHILENKLS</sequence>
<evidence type="ECO:0000313" key="2">
    <source>
        <dbReference type="EMBL" id="RNA31010.1"/>
    </source>
</evidence>
<name>A0A3M7S606_BRAPC</name>
<dbReference type="EMBL" id="REGN01002004">
    <property type="protein sequence ID" value="RNA31010.1"/>
    <property type="molecule type" value="Genomic_DNA"/>
</dbReference>
<keyword evidence="1" id="KW-0812">Transmembrane</keyword>
<proteinExistence type="predicted"/>
<reference evidence="2 3" key="1">
    <citation type="journal article" date="2018" name="Sci. Rep.">
        <title>Genomic signatures of local adaptation to the degree of environmental predictability in rotifers.</title>
        <authorList>
            <person name="Franch-Gras L."/>
            <person name="Hahn C."/>
            <person name="Garcia-Roger E.M."/>
            <person name="Carmona M.J."/>
            <person name="Serra M."/>
            <person name="Gomez A."/>
        </authorList>
    </citation>
    <scope>NUCLEOTIDE SEQUENCE [LARGE SCALE GENOMIC DNA]</scope>
    <source>
        <strain evidence="2">HYR1</strain>
    </source>
</reference>
<organism evidence="2 3">
    <name type="scientific">Brachionus plicatilis</name>
    <name type="common">Marine rotifer</name>
    <name type="synonym">Brachionus muelleri</name>
    <dbReference type="NCBI Taxonomy" id="10195"/>
    <lineage>
        <taxon>Eukaryota</taxon>
        <taxon>Metazoa</taxon>
        <taxon>Spiralia</taxon>
        <taxon>Gnathifera</taxon>
        <taxon>Rotifera</taxon>
        <taxon>Eurotatoria</taxon>
        <taxon>Monogononta</taxon>
        <taxon>Pseudotrocha</taxon>
        <taxon>Ploima</taxon>
        <taxon>Brachionidae</taxon>
        <taxon>Brachionus</taxon>
    </lineage>
</organism>
<comment type="caution">
    <text evidence="2">The sequence shown here is derived from an EMBL/GenBank/DDBJ whole genome shotgun (WGS) entry which is preliminary data.</text>
</comment>
<gene>
    <name evidence="2" type="ORF">BpHYR1_036122</name>
</gene>
<evidence type="ECO:0000313" key="3">
    <source>
        <dbReference type="Proteomes" id="UP000276133"/>
    </source>
</evidence>
<accession>A0A3M7S606</accession>
<keyword evidence="1" id="KW-1133">Transmembrane helix</keyword>
<keyword evidence="3" id="KW-1185">Reference proteome</keyword>
<evidence type="ECO:0000256" key="1">
    <source>
        <dbReference type="SAM" id="Phobius"/>
    </source>
</evidence>
<dbReference type="AlphaFoldDB" id="A0A3M7S606"/>
<dbReference type="Proteomes" id="UP000276133">
    <property type="component" value="Unassembled WGS sequence"/>
</dbReference>
<feature type="transmembrane region" description="Helical" evidence="1">
    <location>
        <begin position="6"/>
        <end position="26"/>
    </location>
</feature>